<feature type="compositionally biased region" description="Low complexity" evidence="6">
    <location>
        <begin position="985"/>
        <end position="1013"/>
    </location>
</feature>
<feature type="region of interest" description="Disordered" evidence="6">
    <location>
        <begin position="914"/>
        <end position="940"/>
    </location>
</feature>
<organism evidence="7 8">
    <name type="scientific">Rudaeicoccus suwonensis</name>
    <dbReference type="NCBI Taxonomy" id="657409"/>
    <lineage>
        <taxon>Bacteria</taxon>
        <taxon>Bacillati</taxon>
        <taxon>Actinomycetota</taxon>
        <taxon>Actinomycetes</taxon>
        <taxon>Micrococcales</taxon>
        <taxon>Dermacoccaceae</taxon>
        <taxon>Rudaeicoccus</taxon>
    </lineage>
</organism>
<evidence type="ECO:0000256" key="1">
    <source>
        <dbReference type="ARBA" id="ARBA00022475"/>
    </source>
</evidence>
<feature type="transmembrane region" description="Helical" evidence="5">
    <location>
        <begin position="34"/>
        <end position="52"/>
    </location>
</feature>
<comment type="similarity">
    <text evidence="5">Belongs to the UPF0182 family.</text>
</comment>
<feature type="transmembrane region" description="Helical" evidence="5">
    <location>
        <begin position="78"/>
        <end position="100"/>
    </location>
</feature>
<dbReference type="GO" id="GO:0005886">
    <property type="term" value="C:plasma membrane"/>
    <property type="evidence" value="ECO:0007669"/>
    <property type="project" value="UniProtKB-SubCell"/>
</dbReference>
<evidence type="ECO:0000256" key="2">
    <source>
        <dbReference type="ARBA" id="ARBA00022692"/>
    </source>
</evidence>
<dbReference type="PANTHER" id="PTHR39344:SF1">
    <property type="entry name" value="UPF0182 PROTEIN SLL1060"/>
    <property type="match status" value="1"/>
</dbReference>
<dbReference type="GO" id="GO:0005576">
    <property type="term" value="C:extracellular region"/>
    <property type="evidence" value="ECO:0007669"/>
    <property type="project" value="TreeGrafter"/>
</dbReference>
<keyword evidence="3 5" id="KW-1133">Transmembrane helix</keyword>
<dbReference type="Pfam" id="PF03699">
    <property type="entry name" value="UPF0182"/>
    <property type="match status" value="1"/>
</dbReference>
<dbReference type="AlphaFoldDB" id="A0A561E1C6"/>
<dbReference type="RefSeq" id="WP_246104687.1">
    <property type="nucleotide sequence ID" value="NZ_VIVQ01000003.1"/>
</dbReference>
<keyword evidence="4 5" id="KW-0472">Membrane</keyword>
<dbReference type="EMBL" id="VIVQ01000003">
    <property type="protein sequence ID" value="TWE09402.1"/>
    <property type="molecule type" value="Genomic_DNA"/>
</dbReference>
<feature type="transmembrane region" description="Helical" evidence="5">
    <location>
        <begin position="129"/>
        <end position="150"/>
    </location>
</feature>
<evidence type="ECO:0000256" key="6">
    <source>
        <dbReference type="SAM" id="MobiDB-lite"/>
    </source>
</evidence>
<comment type="subcellular location">
    <subcellularLocation>
        <location evidence="5">Cell membrane</location>
        <topology evidence="5">Multi-pass membrane protein</topology>
    </subcellularLocation>
</comment>
<evidence type="ECO:0000256" key="3">
    <source>
        <dbReference type="ARBA" id="ARBA00022989"/>
    </source>
</evidence>
<proteinExistence type="inferred from homology"/>
<evidence type="ECO:0000256" key="5">
    <source>
        <dbReference type="HAMAP-Rule" id="MF_01600"/>
    </source>
</evidence>
<keyword evidence="1 5" id="KW-1003">Cell membrane</keyword>
<dbReference type="HAMAP" id="MF_01600">
    <property type="entry name" value="UPF0182"/>
    <property type="match status" value="1"/>
</dbReference>
<feature type="compositionally biased region" description="Gly residues" evidence="6">
    <location>
        <begin position="916"/>
        <end position="937"/>
    </location>
</feature>
<evidence type="ECO:0000313" key="8">
    <source>
        <dbReference type="Proteomes" id="UP000318297"/>
    </source>
</evidence>
<evidence type="ECO:0000256" key="4">
    <source>
        <dbReference type="ARBA" id="ARBA00023136"/>
    </source>
</evidence>
<feature type="transmembrane region" description="Helical" evidence="5">
    <location>
        <begin position="228"/>
        <end position="246"/>
    </location>
</feature>
<feature type="transmembrane region" description="Helical" evidence="5">
    <location>
        <begin position="300"/>
        <end position="320"/>
    </location>
</feature>
<protein>
    <recommendedName>
        <fullName evidence="5">UPF0182 protein BKA23_3104</fullName>
    </recommendedName>
</protein>
<name>A0A561E1C6_9MICO</name>
<accession>A0A561E1C6</accession>
<dbReference type="PANTHER" id="PTHR39344">
    <property type="entry name" value="UPF0182 PROTEIN SLL1060"/>
    <property type="match status" value="1"/>
</dbReference>
<feature type="transmembrane region" description="Helical" evidence="5">
    <location>
        <begin position="274"/>
        <end position="293"/>
    </location>
</feature>
<gene>
    <name evidence="7" type="ORF">BKA23_3104</name>
</gene>
<dbReference type="Proteomes" id="UP000318297">
    <property type="component" value="Unassembled WGS sequence"/>
</dbReference>
<keyword evidence="2 5" id="KW-0812">Transmembrane</keyword>
<reference evidence="7 8" key="1">
    <citation type="submission" date="2019-06" db="EMBL/GenBank/DDBJ databases">
        <title>Sequencing the genomes of 1000 actinobacteria strains.</title>
        <authorList>
            <person name="Klenk H.-P."/>
        </authorList>
    </citation>
    <scope>NUCLEOTIDE SEQUENCE [LARGE SCALE GENOMIC DNA]</scope>
    <source>
        <strain evidence="7 8">DSM 19560</strain>
    </source>
</reference>
<evidence type="ECO:0000313" key="7">
    <source>
        <dbReference type="EMBL" id="TWE09402.1"/>
    </source>
</evidence>
<dbReference type="InterPro" id="IPR005372">
    <property type="entry name" value="UPF0182"/>
</dbReference>
<sequence>MSASDDAADSGADRVPPMPRLGLRTGLSRRSKRILLTLLALIVLVVLVQIAADLWTTKLWFNSVGFGMVFRNEYLTKGVMFLVGGLFTGLLILASMLIAYRSRPLYAPVSDELDSMDRYRLVIEPFRRIALWVVPVFFGLFAGSAAAGQWQTALLWLNRRSFGVTDPEFHKDIGFYVFTMPWLELLIGFATMSLILSLVAAVVMHYMYGGISLQGRGVHTTKAARIHLCLVLAALVLVRALAYWLGRYELTSSGTSLITGIDYTAQNAVLPAKAVLAAAAVLCAALFVATIWTKTWRLPIIGTALLVVCAVILGGIYPAVVQRFHVKPNEQALQMPYLQRNISATRAAYGLSNVQVTQYTPTAATGSTDQLVQAASEDPGIRLVDPSVVSPTFRQLQGLKSYYQFADTLDVDRYTVGGVEQDTVLGVRELDLGGVPAAKRNWVNDHTVYTHGYGVVAIAANQSIGPSFNNDAKGFMESSIPPVGDLGSFQPRVYFSESSPNYSIVGGPANSQPRELDYPNTSTGGEQRTTYTGGGGVALGGLTRKLAYAVKYHDYNFLFSSSINADSRILNVRNPIDRVKAVAPWLTVDSDAYPVVEGGHIVWVVDGYTTTSKYPYSQLQSLGAATSDSLTAKSDNLQSLSGGAVNYIRNSVKATVDAYTGKVTLYAWDPSDPILKAWMSAFPGTVKPASDIPAALMPHLRYPEDLFKVQRELLTKYHVTDAGQFFQGNDQWQVPEDPTATSGAEQPPYYMSVQMPGASSPTYSLTTTYTPAGTRTNLAAFLAVDSDPGDTPGKIAAGYGSFQLLEMPRNSNVTGPAQFQNDVNTSAAISPTTHGTLAQFRASQTQGKSSVILGNLLTLPFDGGLLNVEPIYVQATNSASAYPQLGAVAVGYGGKFGWDTTLKGALTALFTDGTGSTSGSGSGSGSGGSGTGSGSSGGKNATVASALAAAEKWYNQAQTDLKKGDLGAYQNDVNQMNDAIKQAIAANGGTTPSGTPSASGSASASPSPSSTGK</sequence>
<feature type="region of interest" description="Disordered" evidence="6">
    <location>
        <begin position="983"/>
        <end position="1013"/>
    </location>
</feature>
<feature type="transmembrane region" description="Helical" evidence="5">
    <location>
        <begin position="185"/>
        <end position="208"/>
    </location>
</feature>
<comment type="caution">
    <text evidence="7">The sequence shown here is derived from an EMBL/GenBank/DDBJ whole genome shotgun (WGS) entry which is preliminary data.</text>
</comment>
<keyword evidence="8" id="KW-1185">Reference proteome</keyword>